<protein>
    <submittedName>
        <fullName evidence="4">Uncharacterized protein</fullName>
    </submittedName>
</protein>
<proteinExistence type="predicted"/>
<dbReference type="EMBL" id="KI669492">
    <property type="protein sequence ID" value="OCF38240.1"/>
    <property type="molecule type" value="Genomic_DNA"/>
</dbReference>
<keyword evidence="3" id="KW-0732">Signal</keyword>
<feature type="compositionally biased region" description="Low complexity" evidence="1">
    <location>
        <begin position="194"/>
        <end position="205"/>
    </location>
</feature>
<feature type="region of interest" description="Disordered" evidence="1">
    <location>
        <begin position="19"/>
        <end position="57"/>
    </location>
</feature>
<evidence type="ECO:0000313" key="5">
    <source>
        <dbReference type="Proteomes" id="UP000092666"/>
    </source>
</evidence>
<dbReference type="OrthoDB" id="5529571at2759"/>
<keyword evidence="2" id="KW-0812">Transmembrane</keyword>
<dbReference type="PANTHER" id="PTHR28241">
    <property type="entry name" value="MITOCHONDRIAL IMPORT PROTEIN 1"/>
    <property type="match status" value="1"/>
</dbReference>
<accession>A0A1B9H4P8</accession>
<feature type="compositionally biased region" description="Low complexity" evidence="1">
    <location>
        <begin position="297"/>
        <end position="306"/>
    </location>
</feature>
<feature type="region of interest" description="Disordered" evidence="1">
    <location>
        <begin position="76"/>
        <end position="314"/>
    </location>
</feature>
<keyword evidence="2" id="KW-1133">Transmembrane helix</keyword>
<evidence type="ECO:0000256" key="1">
    <source>
        <dbReference type="SAM" id="MobiDB-lite"/>
    </source>
</evidence>
<feature type="transmembrane region" description="Helical" evidence="2">
    <location>
        <begin position="329"/>
        <end position="349"/>
    </location>
</feature>
<evidence type="ECO:0000256" key="3">
    <source>
        <dbReference type="SAM" id="SignalP"/>
    </source>
</evidence>
<feature type="chain" id="PRO_5008627548" evidence="3">
    <location>
        <begin position="19"/>
        <end position="396"/>
    </location>
</feature>
<name>A0A1B9H4P8_9TREE</name>
<evidence type="ECO:0000256" key="2">
    <source>
        <dbReference type="SAM" id="Phobius"/>
    </source>
</evidence>
<dbReference type="GO" id="GO:0070096">
    <property type="term" value="P:mitochondrial outer membrane translocase complex assembly"/>
    <property type="evidence" value="ECO:0007669"/>
    <property type="project" value="TreeGrafter"/>
</dbReference>
<dbReference type="Proteomes" id="UP000092666">
    <property type="component" value="Unassembled WGS sequence"/>
</dbReference>
<dbReference type="AlphaFoldDB" id="A0A1B9H4P8"/>
<feature type="signal peptide" evidence="3">
    <location>
        <begin position="1"/>
        <end position="18"/>
    </location>
</feature>
<feature type="compositionally biased region" description="Polar residues" evidence="1">
    <location>
        <begin position="268"/>
        <end position="277"/>
    </location>
</feature>
<dbReference type="GO" id="GO:0045040">
    <property type="term" value="P:protein insertion into mitochondrial outer membrane"/>
    <property type="evidence" value="ECO:0007669"/>
    <property type="project" value="TreeGrafter"/>
</dbReference>
<dbReference type="GO" id="GO:0005741">
    <property type="term" value="C:mitochondrial outer membrane"/>
    <property type="evidence" value="ECO:0007669"/>
    <property type="project" value="InterPro"/>
</dbReference>
<reference evidence="5" key="2">
    <citation type="submission" date="2013-12" db="EMBL/GenBank/DDBJ databases">
        <title>Evolution of pathogenesis and genome organization in the Tremellales.</title>
        <authorList>
            <person name="Cuomo C."/>
            <person name="Litvintseva A."/>
            <person name="Heitman J."/>
            <person name="Chen Y."/>
            <person name="Sun S."/>
            <person name="Springer D."/>
            <person name="Dromer F."/>
            <person name="Young S."/>
            <person name="Zeng Q."/>
            <person name="Chapman S."/>
            <person name="Gujja S."/>
            <person name="Saif S."/>
            <person name="Birren B."/>
        </authorList>
    </citation>
    <scope>NUCLEOTIDE SEQUENCE [LARGE SCALE GENOMIC DNA]</scope>
    <source>
        <strain evidence="5">BCC8398</strain>
    </source>
</reference>
<organism evidence="4 5">
    <name type="scientific">Kwoniella heveanensis BCC8398</name>
    <dbReference type="NCBI Taxonomy" id="1296120"/>
    <lineage>
        <taxon>Eukaryota</taxon>
        <taxon>Fungi</taxon>
        <taxon>Dikarya</taxon>
        <taxon>Basidiomycota</taxon>
        <taxon>Agaricomycotina</taxon>
        <taxon>Tremellomycetes</taxon>
        <taxon>Tremellales</taxon>
        <taxon>Cryptococcaceae</taxon>
        <taxon>Kwoniella</taxon>
    </lineage>
</organism>
<feature type="compositionally biased region" description="Basic and acidic residues" evidence="1">
    <location>
        <begin position="146"/>
        <end position="193"/>
    </location>
</feature>
<reference evidence="4 5" key="1">
    <citation type="submission" date="2013-07" db="EMBL/GenBank/DDBJ databases">
        <title>The Genome Sequence of Cryptococcus heveanensis BCC8398.</title>
        <authorList>
            <consortium name="The Broad Institute Genome Sequencing Platform"/>
            <person name="Cuomo C."/>
            <person name="Litvintseva A."/>
            <person name="Chen Y."/>
            <person name="Heitman J."/>
            <person name="Sun S."/>
            <person name="Springer D."/>
            <person name="Dromer F."/>
            <person name="Young S.K."/>
            <person name="Zeng Q."/>
            <person name="Gargeya S."/>
            <person name="Fitzgerald M."/>
            <person name="Abouelleil A."/>
            <person name="Alvarado L."/>
            <person name="Berlin A.M."/>
            <person name="Chapman S.B."/>
            <person name="Dewar J."/>
            <person name="Goldberg J."/>
            <person name="Griggs A."/>
            <person name="Gujja S."/>
            <person name="Hansen M."/>
            <person name="Howarth C."/>
            <person name="Imamovic A."/>
            <person name="Larimer J."/>
            <person name="McCowan C."/>
            <person name="Murphy C."/>
            <person name="Pearson M."/>
            <person name="Priest M."/>
            <person name="Roberts A."/>
            <person name="Saif S."/>
            <person name="Shea T."/>
            <person name="Sykes S."/>
            <person name="Wortman J."/>
            <person name="Nusbaum C."/>
            <person name="Birren B."/>
        </authorList>
    </citation>
    <scope>NUCLEOTIDE SEQUENCE [LARGE SCALE GENOMIC DNA]</scope>
    <source>
        <strain evidence="4 5">BCC8398</strain>
    </source>
</reference>
<keyword evidence="5" id="KW-1185">Reference proteome</keyword>
<gene>
    <name evidence="4" type="ORF">I316_00466</name>
</gene>
<feature type="compositionally biased region" description="Polar residues" evidence="1">
    <location>
        <begin position="238"/>
        <end position="252"/>
    </location>
</feature>
<feature type="compositionally biased region" description="Basic and acidic residues" evidence="1">
    <location>
        <begin position="79"/>
        <end position="128"/>
    </location>
</feature>
<sequence length="396" mass="41507">MLRPTFLLPLLVSQSALETSFNLPPPPAPPAKGVEDPHAPTAIPSETVAASSSEPVEGADTWKETLDGYLAEWQAESSVARDKAEKTRKKIADEHAAKAKAEKDRIAADKKAKADKEKAEKDKIRLQLELEEGVNASTSGTAGLSRAEREKKVQEAWELVKGHESKSKADKEAKAGQERTAETDGRGTTEQDVKAGQAKIGQGQQTYKPRSYDPTTSTDPIPPVFQDPVPSAGASAPAESTTLSRHSATSQAWEDVSGASGSGSGSGENVSPPQSSSEDSDIVNINLPHPSSASNKPSQPQGQGQPPHQPPSLTLSLFTMPSSLSVSRVLAVVGINLVLPFINGVFLGFGEIFAREAVRVGRAVWRGERALFGFGRGGAAGFGGRGTGGVGLSGGF</sequence>
<dbReference type="Pfam" id="PF08219">
    <property type="entry name" value="TOM13"/>
    <property type="match status" value="1"/>
</dbReference>
<dbReference type="PANTHER" id="PTHR28241:SF1">
    <property type="entry name" value="MITOCHONDRIAL IMPORT PROTEIN 1"/>
    <property type="match status" value="1"/>
</dbReference>
<dbReference type="InterPro" id="IPR013262">
    <property type="entry name" value="OMP_MIM1/TOM13_mt"/>
</dbReference>
<keyword evidence="2" id="KW-0472">Membrane</keyword>
<evidence type="ECO:0000313" key="4">
    <source>
        <dbReference type="EMBL" id="OCF38240.1"/>
    </source>
</evidence>